<name>A0A0E3JM40_CLOSL</name>
<dbReference type="KEGG" id="csq:CSCA_0504"/>
<reference evidence="1 2" key="1">
    <citation type="journal article" date="2015" name="J. Biotechnol.">
        <title>Complete genome sequence of a malodorant-producing acetogen, Clostridium scatologenes ATCC 25775(T).</title>
        <authorList>
            <person name="Zhu Z."/>
            <person name="Guo T."/>
            <person name="Zheng H."/>
            <person name="Song T."/>
            <person name="Ouyang P."/>
            <person name="Xie J."/>
        </authorList>
    </citation>
    <scope>NUCLEOTIDE SEQUENCE [LARGE SCALE GENOMIC DNA]</scope>
    <source>
        <strain evidence="1 2">ATCC 25775</strain>
    </source>
</reference>
<protein>
    <submittedName>
        <fullName evidence="1">Serine/threonine kinase related protein</fullName>
    </submittedName>
</protein>
<keyword evidence="2" id="KW-1185">Reference proteome</keyword>
<dbReference type="STRING" id="1548.CSCA_0504"/>
<gene>
    <name evidence="1" type="ORF">CSCA_0504</name>
</gene>
<organism evidence="1 2">
    <name type="scientific">Clostridium scatologenes</name>
    <dbReference type="NCBI Taxonomy" id="1548"/>
    <lineage>
        <taxon>Bacteria</taxon>
        <taxon>Bacillati</taxon>
        <taxon>Bacillota</taxon>
        <taxon>Clostridia</taxon>
        <taxon>Eubacteriales</taxon>
        <taxon>Clostridiaceae</taxon>
        <taxon>Clostridium</taxon>
    </lineage>
</organism>
<dbReference type="Proteomes" id="UP000033115">
    <property type="component" value="Chromosome"/>
</dbReference>
<dbReference type="GO" id="GO:0016301">
    <property type="term" value="F:kinase activity"/>
    <property type="evidence" value="ECO:0007669"/>
    <property type="project" value="UniProtKB-KW"/>
</dbReference>
<dbReference type="RefSeq" id="WP_046065931.1">
    <property type="nucleotide sequence ID" value="NZ_CP009933.1"/>
</dbReference>
<dbReference type="InterPro" id="IPR011009">
    <property type="entry name" value="Kinase-like_dom_sf"/>
</dbReference>
<dbReference type="Gene3D" id="1.10.510.10">
    <property type="entry name" value="Transferase(Phosphotransferase) domain 1"/>
    <property type="match status" value="1"/>
</dbReference>
<keyword evidence="1" id="KW-0808">Transferase</keyword>
<dbReference type="SUPFAM" id="SSF56112">
    <property type="entry name" value="Protein kinase-like (PK-like)"/>
    <property type="match status" value="1"/>
</dbReference>
<evidence type="ECO:0000313" key="2">
    <source>
        <dbReference type="Proteomes" id="UP000033115"/>
    </source>
</evidence>
<dbReference type="AlphaFoldDB" id="A0A0E3JM40"/>
<accession>A0A0E3JM40</accession>
<evidence type="ECO:0000313" key="1">
    <source>
        <dbReference type="EMBL" id="AKA67629.1"/>
    </source>
</evidence>
<proteinExistence type="predicted"/>
<dbReference type="EMBL" id="CP009933">
    <property type="protein sequence ID" value="AKA67629.1"/>
    <property type="molecule type" value="Genomic_DNA"/>
</dbReference>
<dbReference type="HOGENOM" id="CLU_100878_1_0_9"/>
<keyword evidence="1" id="KW-0418">Kinase</keyword>
<sequence>MIEKNIYKKNPYDLTNCKLLGKGHNGEVYLLPDGKVIKIGLNNKSFTGEYRILERVNGNKYFPKISEIGSNYMVRECVHGKILSKHIKKNGMDKNLACKIIDMLKEFEKIKFSKIDVRCKDIFIQEDGELKVIDPKKCYSRQRNFPRHLSKGLYKLKVLDYFLEVLEEYDSRLYKKWSRKINKYIKQREKLSEL</sequence>